<dbReference type="NCBIfam" id="NF002204">
    <property type="entry name" value="PRK01077.1"/>
    <property type="match status" value="1"/>
</dbReference>
<comment type="miscellaneous">
    <text evidence="8">The a and c carboxylates of cobyrinate are activated for nucleophilic attack via formation of a phosphorylated intermediate by ATP. CbiA catalyzes first the amidation of the c-carboxylate, and then that of the a-carboxylate.</text>
</comment>
<keyword evidence="6 8" id="KW-0460">Magnesium</keyword>
<feature type="domain" description="CobB/CobQ-like glutamine amidotransferase" evidence="10">
    <location>
        <begin position="247"/>
        <end position="425"/>
    </location>
</feature>
<keyword evidence="3 8" id="KW-0436">Ligase</keyword>
<dbReference type="InterPro" id="IPR027417">
    <property type="entry name" value="P-loop_NTPase"/>
</dbReference>
<dbReference type="EC" id="6.3.5.11" evidence="8"/>
<dbReference type="InterPro" id="IPR011698">
    <property type="entry name" value="GATase_3"/>
</dbReference>
<evidence type="ECO:0000256" key="5">
    <source>
        <dbReference type="ARBA" id="ARBA00022840"/>
    </source>
</evidence>
<dbReference type="InterPro" id="IPR029062">
    <property type="entry name" value="Class_I_gatase-like"/>
</dbReference>
<keyword evidence="2 8" id="KW-0169">Cobalamin biosynthesis</keyword>
<dbReference type="NCBIfam" id="TIGR00379">
    <property type="entry name" value="cobB"/>
    <property type="match status" value="1"/>
</dbReference>
<evidence type="ECO:0000256" key="6">
    <source>
        <dbReference type="ARBA" id="ARBA00022842"/>
    </source>
</evidence>
<dbReference type="Pfam" id="PF07685">
    <property type="entry name" value="GATase_3"/>
    <property type="match status" value="1"/>
</dbReference>
<dbReference type="InterPro" id="IPR002586">
    <property type="entry name" value="CobQ/CobB/MinD/ParA_Nub-bd_dom"/>
</dbReference>
<proteinExistence type="inferred from homology"/>
<dbReference type="KEGG" id="pah:Poras_0018"/>
<keyword evidence="12" id="KW-1185">Reference proteome</keyword>
<comment type="catalytic activity">
    <reaction evidence="8">
        <text>cob(II)yrinate + 2 L-glutamine + 2 ATP + 2 H2O = cob(II)yrinate a,c diamide + 2 L-glutamate + 2 ADP + 2 phosphate + 2 H(+)</text>
        <dbReference type="Rhea" id="RHEA:26289"/>
        <dbReference type="ChEBI" id="CHEBI:15377"/>
        <dbReference type="ChEBI" id="CHEBI:15378"/>
        <dbReference type="ChEBI" id="CHEBI:29985"/>
        <dbReference type="ChEBI" id="CHEBI:30616"/>
        <dbReference type="ChEBI" id="CHEBI:43474"/>
        <dbReference type="ChEBI" id="CHEBI:58359"/>
        <dbReference type="ChEBI" id="CHEBI:58537"/>
        <dbReference type="ChEBI" id="CHEBI:58894"/>
        <dbReference type="ChEBI" id="CHEBI:456216"/>
        <dbReference type="EC" id="6.3.5.11"/>
    </reaction>
</comment>
<dbReference type="eggNOG" id="COG1797">
    <property type="taxonomic scope" value="Bacteria"/>
</dbReference>
<organism evidence="11 12">
    <name type="scientific">Porphyromonas asaccharolytica (strain ATCC 25260 / DSM 20707 / BCRC 10618 / CCUG 7834 / JCM 6326 / LMG 13178 / VPI 4198 / B440)</name>
    <name type="common">Bacteroides asaccharolyticus</name>
    <dbReference type="NCBI Taxonomy" id="879243"/>
    <lineage>
        <taxon>Bacteria</taxon>
        <taxon>Pseudomonadati</taxon>
        <taxon>Bacteroidota</taxon>
        <taxon>Bacteroidia</taxon>
        <taxon>Bacteroidales</taxon>
        <taxon>Porphyromonadaceae</taxon>
        <taxon>Porphyromonas</taxon>
    </lineage>
</organism>
<dbReference type="SUPFAM" id="SSF52317">
    <property type="entry name" value="Class I glutamine amidotransferase-like"/>
    <property type="match status" value="1"/>
</dbReference>
<evidence type="ECO:0000313" key="12">
    <source>
        <dbReference type="Proteomes" id="UP000006545"/>
    </source>
</evidence>
<dbReference type="GO" id="GO:0005524">
    <property type="term" value="F:ATP binding"/>
    <property type="evidence" value="ECO:0007669"/>
    <property type="project" value="UniProtKB-UniRule"/>
</dbReference>
<evidence type="ECO:0000256" key="2">
    <source>
        <dbReference type="ARBA" id="ARBA00022573"/>
    </source>
</evidence>
<feature type="site" description="Increases nucleophilicity of active site Cys" evidence="8">
    <location>
        <position position="421"/>
    </location>
</feature>
<evidence type="ECO:0000256" key="3">
    <source>
        <dbReference type="ARBA" id="ARBA00022598"/>
    </source>
</evidence>
<dbReference type="CDD" id="cd05388">
    <property type="entry name" value="CobB_N"/>
    <property type="match status" value="1"/>
</dbReference>
<dbReference type="UniPathway" id="UPA00148">
    <property type="reaction ID" value="UER00231"/>
</dbReference>
<dbReference type="Pfam" id="PF01656">
    <property type="entry name" value="CbiA"/>
    <property type="match status" value="1"/>
</dbReference>
<comment type="pathway">
    <text evidence="8">Cofactor biosynthesis; adenosylcobalamin biosynthesis; cob(II)yrinate a,c-diamide from sirohydrochlorin (anaerobic route): step 10/10.</text>
</comment>
<evidence type="ECO:0000313" key="11">
    <source>
        <dbReference type="EMBL" id="AEE11972.1"/>
    </source>
</evidence>
<dbReference type="STRING" id="879243.Poras_0018"/>
<dbReference type="GO" id="GO:0042242">
    <property type="term" value="F:cobyrinic acid a,c-diamide synthase activity"/>
    <property type="evidence" value="ECO:0007669"/>
    <property type="project" value="UniProtKB-UniRule"/>
</dbReference>
<dbReference type="HAMAP" id="MF_00027">
    <property type="entry name" value="CobB_CbiA"/>
    <property type="match status" value="1"/>
</dbReference>
<dbReference type="Proteomes" id="UP000006545">
    <property type="component" value="Chromosome"/>
</dbReference>
<keyword evidence="4 8" id="KW-0547">Nucleotide-binding</keyword>
<dbReference type="InterPro" id="IPR004484">
    <property type="entry name" value="CbiA/CobB_synth"/>
</dbReference>
<evidence type="ECO:0000256" key="1">
    <source>
        <dbReference type="ARBA" id="ARBA00001946"/>
    </source>
</evidence>
<protein>
    <recommendedName>
        <fullName evidence="8">Cobyrinate a,c-diamide synthase</fullName>
        <ecNumber evidence="8">6.3.5.11</ecNumber>
    </recommendedName>
    <alternativeName>
        <fullName evidence="8">Cobyrinic acid a,c-diamide synthetase</fullName>
    </alternativeName>
</protein>
<comment type="cofactor">
    <cofactor evidence="1 8">
        <name>Mg(2+)</name>
        <dbReference type="ChEBI" id="CHEBI:18420"/>
    </cofactor>
</comment>
<dbReference type="Gene3D" id="3.40.50.300">
    <property type="entry name" value="P-loop containing nucleotide triphosphate hydrolases"/>
    <property type="match status" value="1"/>
</dbReference>
<comment type="caution">
    <text evidence="8">Lacks conserved residue(s) required for the propagation of feature annotation.</text>
</comment>
<dbReference type="SUPFAM" id="SSF52540">
    <property type="entry name" value="P-loop containing nucleoside triphosphate hydrolases"/>
    <property type="match status" value="1"/>
</dbReference>
<dbReference type="PANTHER" id="PTHR43873:SF1">
    <property type="entry name" value="COBYRINATE A,C-DIAMIDE SYNTHASE"/>
    <property type="match status" value="1"/>
</dbReference>
<keyword evidence="5 8" id="KW-0067">ATP-binding</keyword>
<dbReference type="PANTHER" id="PTHR43873">
    <property type="entry name" value="COBYRINATE A,C-DIAMIDE SYNTHASE"/>
    <property type="match status" value="1"/>
</dbReference>
<evidence type="ECO:0000256" key="8">
    <source>
        <dbReference type="HAMAP-Rule" id="MF_00027"/>
    </source>
</evidence>
<feature type="domain" description="CobQ/CobB/MinD/ParA nucleotide binding" evidence="9">
    <location>
        <begin position="8"/>
        <end position="184"/>
    </location>
</feature>
<dbReference type="CDD" id="cd03130">
    <property type="entry name" value="GATase1_CobB"/>
    <property type="match status" value="1"/>
</dbReference>
<dbReference type="EMBL" id="CP002689">
    <property type="protein sequence ID" value="AEE11972.1"/>
    <property type="molecule type" value="Genomic_DNA"/>
</dbReference>
<sequence>MTSLPSLLIAAPLSESGKSTLTMGLLRAYTRRGLATQAFKCGPDYVDPKLHSVATGRPAVNLDLFMYGAERVQALYHYYSQDAQAVIVEGVMGLFDGYDRDKGSAADIARLLDLPVVLVVTPRSMAYTVAPLLYGLQHFDPRVKIAGVIFNKVSSERHLTYLTQAAADAGVPVLGSLPRVDDIAIPSRYLGLDVDDLAQIDRYADQVADLLEQHLDIDRLLAISSERKEQSYEAPTLQKHSSSAPRRIAVARDDAFTFLYQENVRQLEQWGEITYFSPLSDRALLPSDFVYLPGGYPELHLEQLSANKSMLDSLRDYIREGGAMLAEGGGMLLLCEAIIDEKGTPYPLVGALQQTATMQQRGLALGYRQLEIAGVAVRGHEFHYSRILDPLPSTAQQYNAWGDPVATALWHTGRCYATYTHLALTEELLAQLL</sequence>
<dbReference type="AlphaFoldDB" id="F4KKT9"/>
<comment type="similarity">
    <text evidence="8">Belongs to the CobB/CbiA family.</text>
</comment>
<comment type="function">
    <text evidence="8">Catalyzes the ATP-dependent amidation of the two carboxylate groups at positions a and c of cobyrinate, using either L-glutamine or ammonia as the nitrogen source.</text>
</comment>
<dbReference type="OrthoDB" id="9764035at2"/>
<comment type="domain">
    <text evidence="8">Comprises of two domains. The C-terminal domain contains the binding site for glutamine and catalyzes the hydrolysis of this substrate to glutamate and ammonia. The N-terminal domain is anticipated to bind ATP and cobyrinate and catalyzes the ultimate synthesis of the diamide product. The ammonia produced via the glutaminase domain is probably translocated to the adjacent domain via a molecular tunnel, where it reacts with an activated intermediate.</text>
</comment>
<evidence type="ECO:0000256" key="7">
    <source>
        <dbReference type="ARBA" id="ARBA00022962"/>
    </source>
</evidence>
<dbReference type="RefSeq" id="WP_013759707.1">
    <property type="nucleotide sequence ID" value="NC_015501.1"/>
</dbReference>
<keyword evidence="7 8" id="KW-0315">Glutamine amidotransferase</keyword>
<reference evidence="12" key="1">
    <citation type="submission" date="2011-04" db="EMBL/GenBank/DDBJ databases">
        <title>The complete genome of Porphyromonas asaccharolytica DSM 20707.</title>
        <authorList>
            <person name="Lucas S."/>
            <person name="Han J."/>
            <person name="Lapidus A."/>
            <person name="Bruce D."/>
            <person name="Goodwin L."/>
            <person name="Pitluck S."/>
            <person name="Peters L."/>
            <person name="Kyrpides N."/>
            <person name="Mavromatis K."/>
            <person name="Ivanova N."/>
            <person name="Ovchinnikova G."/>
            <person name="Pagani I."/>
            <person name="Lu M."/>
            <person name="Detter J.C."/>
            <person name="Tapia R."/>
            <person name="Han C."/>
            <person name="Land M."/>
            <person name="Hauser L."/>
            <person name="Markowitz V."/>
            <person name="Cheng J.-F."/>
            <person name="Hugenholtz P."/>
            <person name="Woyke T."/>
            <person name="Wu D."/>
            <person name="Gronow S."/>
            <person name="Wellnitz S."/>
            <person name="Brambilla E."/>
            <person name="Klenk H.-P."/>
            <person name="Eisen J.A."/>
        </authorList>
    </citation>
    <scope>NUCLEOTIDE SEQUENCE [LARGE SCALE GENOMIC DNA]</scope>
    <source>
        <strain evidence="12">ATCC 25260 / DSM 20707 / VPI 4198</strain>
    </source>
</reference>
<dbReference type="HOGENOM" id="CLU_022752_0_2_10"/>
<accession>F4KKT9</accession>
<evidence type="ECO:0000256" key="4">
    <source>
        <dbReference type="ARBA" id="ARBA00022741"/>
    </source>
</evidence>
<gene>
    <name evidence="8" type="primary">cbiA</name>
    <name evidence="11" type="ordered locus">Poras_0018</name>
</gene>
<evidence type="ECO:0000259" key="10">
    <source>
        <dbReference type="Pfam" id="PF07685"/>
    </source>
</evidence>
<dbReference type="PROSITE" id="PS51274">
    <property type="entry name" value="GATASE_COBBQ"/>
    <property type="match status" value="1"/>
</dbReference>
<name>F4KKT9_PORAD</name>
<evidence type="ECO:0000259" key="9">
    <source>
        <dbReference type="Pfam" id="PF01656"/>
    </source>
</evidence>
<dbReference type="GO" id="GO:0009236">
    <property type="term" value="P:cobalamin biosynthetic process"/>
    <property type="evidence" value="ECO:0007669"/>
    <property type="project" value="UniProtKB-UniRule"/>
</dbReference>